<evidence type="ECO:0000256" key="10">
    <source>
        <dbReference type="ARBA" id="ARBA00023239"/>
    </source>
</evidence>
<evidence type="ECO:0000256" key="9">
    <source>
        <dbReference type="ARBA" id="ARBA00023145"/>
    </source>
</evidence>
<evidence type="ECO:0000256" key="4">
    <source>
        <dbReference type="ARBA" id="ARBA00012357"/>
    </source>
</evidence>
<keyword evidence="6" id="KW-0210">Decarboxylase</keyword>
<organism evidence="14 15">
    <name type="scientific">Lupinus luteus</name>
    <name type="common">European yellow lupine</name>
    <dbReference type="NCBI Taxonomy" id="3873"/>
    <lineage>
        <taxon>Eukaryota</taxon>
        <taxon>Viridiplantae</taxon>
        <taxon>Streptophyta</taxon>
        <taxon>Embryophyta</taxon>
        <taxon>Tracheophyta</taxon>
        <taxon>Spermatophyta</taxon>
        <taxon>Magnoliopsida</taxon>
        <taxon>eudicotyledons</taxon>
        <taxon>Gunneridae</taxon>
        <taxon>Pentapetalae</taxon>
        <taxon>rosids</taxon>
        <taxon>fabids</taxon>
        <taxon>Fabales</taxon>
        <taxon>Fabaceae</taxon>
        <taxon>Papilionoideae</taxon>
        <taxon>50 kb inversion clade</taxon>
        <taxon>genistoids sensu lato</taxon>
        <taxon>core genistoids</taxon>
        <taxon>Genisteae</taxon>
        <taxon>Lupinus</taxon>
    </lineage>
</organism>
<dbReference type="GO" id="GO:0005829">
    <property type="term" value="C:cytosol"/>
    <property type="evidence" value="ECO:0007669"/>
    <property type="project" value="TreeGrafter"/>
</dbReference>
<dbReference type="PANTHER" id="PTHR11570:SF23">
    <property type="entry name" value="S-ADENOSYLMETHIONINE DECARBOXYLASE PROENZYME"/>
    <property type="match status" value="1"/>
</dbReference>
<evidence type="ECO:0000313" key="15">
    <source>
        <dbReference type="Proteomes" id="UP001497480"/>
    </source>
</evidence>
<comment type="similarity">
    <text evidence="3">Belongs to the eukaryotic AdoMetDC family.</text>
</comment>
<dbReference type="AlphaFoldDB" id="A0AAV1WH09"/>
<evidence type="ECO:0000256" key="7">
    <source>
        <dbReference type="ARBA" id="ARBA00023066"/>
    </source>
</evidence>
<evidence type="ECO:0000256" key="5">
    <source>
        <dbReference type="ARBA" id="ARBA00022691"/>
    </source>
</evidence>
<dbReference type="GO" id="GO:0099402">
    <property type="term" value="P:plant organ development"/>
    <property type="evidence" value="ECO:0007669"/>
    <property type="project" value="UniProtKB-ARBA"/>
</dbReference>
<dbReference type="SUPFAM" id="SSF56276">
    <property type="entry name" value="S-adenosylmethionine decarboxylase"/>
    <property type="match status" value="1"/>
</dbReference>
<evidence type="ECO:0000256" key="11">
    <source>
        <dbReference type="ARBA" id="ARBA00023270"/>
    </source>
</evidence>
<dbReference type="Pfam" id="PF08132">
    <property type="entry name" value="AdoMetDC_leader"/>
    <property type="match status" value="1"/>
</dbReference>
<dbReference type="Proteomes" id="UP001497480">
    <property type="component" value="Unassembled WGS sequence"/>
</dbReference>
<evidence type="ECO:0000256" key="2">
    <source>
        <dbReference type="ARBA" id="ARBA00004911"/>
    </source>
</evidence>
<dbReference type="InterPro" id="IPR012511">
    <property type="entry name" value="AdoMetDC_leader"/>
</dbReference>
<keyword evidence="12" id="KW-0670">Pyruvate</keyword>
<keyword evidence="9" id="KW-0865">Zymogen</keyword>
<name>A0AAV1WH09_LUPLU</name>
<evidence type="ECO:0000256" key="8">
    <source>
        <dbReference type="ARBA" id="ARBA00023115"/>
    </source>
</evidence>
<proteinExistence type="inferred from homology"/>
<keyword evidence="5" id="KW-0949">S-adenosyl-L-methionine</keyword>
<dbReference type="GO" id="GO:0006597">
    <property type="term" value="P:spermine biosynthetic process"/>
    <property type="evidence" value="ECO:0007669"/>
    <property type="project" value="InterPro"/>
</dbReference>
<evidence type="ECO:0000256" key="6">
    <source>
        <dbReference type="ARBA" id="ARBA00022793"/>
    </source>
</evidence>
<dbReference type="Pfam" id="PF01536">
    <property type="entry name" value="SAM_decarbox"/>
    <property type="match status" value="1"/>
</dbReference>
<evidence type="ECO:0000313" key="14">
    <source>
        <dbReference type="EMBL" id="CAL0308333.1"/>
    </source>
</evidence>
<dbReference type="GO" id="GO:0004014">
    <property type="term" value="F:adenosylmethionine decarboxylase activity"/>
    <property type="evidence" value="ECO:0007669"/>
    <property type="project" value="UniProtKB-EC"/>
</dbReference>
<evidence type="ECO:0000256" key="12">
    <source>
        <dbReference type="ARBA" id="ARBA00023317"/>
    </source>
</evidence>
<evidence type="ECO:0000256" key="1">
    <source>
        <dbReference type="ARBA" id="ARBA00001928"/>
    </source>
</evidence>
<accession>A0AAV1WH09</accession>
<evidence type="ECO:0000256" key="13">
    <source>
        <dbReference type="ARBA" id="ARBA00048112"/>
    </source>
</evidence>
<dbReference type="PANTHER" id="PTHR11570">
    <property type="entry name" value="S-ADENOSYLMETHIONINE DECARBOXYLASE"/>
    <property type="match status" value="1"/>
</dbReference>
<keyword evidence="15" id="KW-1185">Reference proteome</keyword>
<protein>
    <recommendedName>
        <fullName evidence="4">adenosylmethionine decarboxylase</fullName>
        <ecNumber evidence="4">4.1.1.50</ecNumber>
    </recommendedName>
</protein>
<comment type="cofactor">
    <cofactor evidence="1">
        <name>pyruvate</name>
        <dbReference type="ChEBI" id="CHEBI:15361"/>
    </cofactor>
</comment>
<dbReference type="FunFam" id="3.30.360.50:FF:000001">
    <property type="entry name" value="S-adenosylmethionine decarboxylase proenzyme"/>
    <property type="match status" value="1"/>
</dbReference>
<dbReference type="Gene3D" id="3.30.360.50">
    <property type="entry name" value="S-adenosylmethionine decarboxylase"/>
    <property type="match status" value="1"/>
</dbReference>
<dbReference type="Gene3D" id="3.60.90.10">
    <property type="entry name" value="S-adenosylmethionine decarboxylase"/>
    <property type="match status" value="1"/>
</dbReference>
<dbReference type="EMBL" id="CAXHTB010000006">
    <property type="protein sequence ID" value="CAL0308333.1"/>
    <property type="molecule type" value="Genomic_DNA"/>
</dbReference>
<dbReference type="InterPro" id="IPR048283">
    <property type="entry name" value="AdoMetDC-like"/>
</dbReference>
<comment type="pathway">
    <text evidence="2">Amine and polyamine biosynthesis; S-adenosylmethioninamine biosynthesis; S-adenosylmethioninamine from S-adenosyl-L-methionine: step 1/1.</text>
</comment>
<comment type="catalytic activity">
    <reaction evidence="13">
        <text>S-adenosyl-L-methionine + H(+) = S-adenosyl 3-(methylsulfanyl)propylamine + CO2</text>
        <dbReference type="Rhea" id="RHEA:15981"/>
        <dbReference type="ChEBI" id="CHEBI:15378"/>
        <dbReference type="ChEBI" id="CHEBI:16526"/>
        <dbReference type="ChEBI" id="CHEBI:57443"/>
        <dbReference type="ChEBI" id="CHEBI:59789"/>
        <dbReference type="EC" id="4.1.1.50"/>
    </reaction>
</comment>
<keyword evidence="7" id="KW-0745">Spermidine biosynthesis</keyword>
<comment type="caution">
    <text evidence="14">The sequence shown here is derived from an EMBL/GenBank/DDBJ whole genome shotgun (WGS) entry which is preliminary data.</text>
</comment>
<dbReference type="GO" id="GO:0008295">
    <property type="term" value="P:spermidine biosynthetic process"/>
    <property type="evidence" value="ECO:0007669"/>
    <property type="project" value="UniProtKB-KW"/>
</dbReference>
<dbReference type="InterPro" id="IPR016067">
    <property type="entry name" value="S-AdoMet_deCO2ase_core"/>
</dbReference>
<evidence type="ECO:0000256" key="3">
    <source>
        <dbReference type="ARBA" id="ARBA00008466"/>
    </source>
</evidence>
<keyword evidence="11" id="KW-0704">Schiff base</keyword>
<dbReference type="InterPro" id="IPR018166">
    <property type="entry name" value="S-AdoMet_deCO2ase_CS"/>
</dbReference>
<keyword evidence="8" id="KW-0620">Polyamine biosynthesis</keyword>
<sequence>MIALFHVIFSEVGLNDLMESKGGKKSSSSETFFYEAPLGYTIEDVRPFGGIKKFRSAAYSNATLIFAYCNIISLISSSPPTPFSRPLSCYFCSPVLYLHVVIFCLWVKMALNVSAIGFEGYEKRLEISFFERGVFADPGGLGLRTLSKDQLDKILKPAECTIVSSLSNDYVDSYVLSESSLFVYPYKVIIKTCGTTKLLLSIPAILELAGSLDIAVKSARYTRGSFTFPGAQPFPHRSFSEEVAVLDSYFGNLSSGSKPYMIGDPGNSQIWHIYSASAQPKGSSEAVYGLEMCMTGLDKESASVFFKQNTCSAALMTEKSGICKIFPQSDICDFEFDPCGYSMNGIEGSAISTIHVTPEDGFSYASFEAVGYDYEDKSLTELVERVLACFHPAEFSVALHIDMHGENIIDKFLLDIDGYYCEQRSNEVLAEGGAVVYHSFVRAGDGYASPRSILKCSWSEDESEEEVGKKI</sequence>
<dbReference type="NCBIfam" id="TIGR00535">
    <property type="entry name" value="SAM_DCase"/>
    <property type="match status" value="1"/>
</dbReference>
<gene>
    <name evidence="14" type="ORF">LLUT_LOCUS9393</name>
</gene>
<dbReference type="FunFam" id="3.60.90.10:FF:000002">
    <property type="entry name" value="S-adenosylmethionine decarboxylase proenzyme"/>
    <property type="match status" value="1"/>
</dbReference>
<dbReference type="EC" id="4.1.1.50" evidence="4"/>
<reference evidence="14 15" key="1">
    <citation type="submission" date="2024-03" db="EMBL/GenBank/DDBJ databases">
        <authorList>
            <person name="Martinez-Hernandez J."/>
        </authorList>
    </citation>
    <scope>NUCLEOTIDE SEQUENCE [LARGE SCALE GENOMIC DNA]</scope>
</reference>
<keyword evidence="10" id="KW-0456">Lyase</keyword>
<dbReference type="InterPro" id="IPR001985">
    <property type="entry name" value="S-AdoMet_decarboxylase_euk"/>
</dbReference>
<dbReference type="PROSITE" id="PS01336">
    <property type="entry name" value="ADOMETDC"/>
    <property type="match status" value="1"/>
</dbReference>